<dbReference type="GO" id="GO:0016192">
    <property type="term" value="P:vesicle-mediated transport"/>
    <property type="evidence" value="ECO:0007669"/>
    <property type="project" value="InterPro"/>
</dbReference>
<dbReference type="PANTHER" id="PTHR14221:SF0">
    <property type="entry name" value="WD REPEAT-CONTAINING PROTEIN 44"/>
    <property type="match status" value="1"/>
</dbReference>
<evidence type="ECO:0000313" key="7">
    <source>
        <dbReference type="EMBL" id="KAG0689258.1"/>
    </source>
</evidence>
<feature type="repeat" description="WD" evidence="4">
    <location>
        <begin position="350"/>
        <end position="390"/>
    </location>
</feature>
<feature type="compositionally biased region" description="Polar residues" evidence="5">
    <location>
        <begin position="315"/>
        <end position="334"/>
    </location>
</feature>
<dbReference type="Gene3D" id="2.130.10.10">
    <property type="entry name" value="YVTN repeat-like/Quinoprotein amine dehydrogenase"/>
    <property type="match status" value="3"/>
</dbReference>
<organism evidence="7 8">
    <name type="scientific">Pichia californica</name>
    <dbReference type="NCBI Taxonomy" id="460514"/>
    <lineage>
        <taxon>Eukaryota</taxon>
        <taxon>Fungi</taxon>
        <taxon>Dikarya</taxon>
        <taxon>Ascomycota</taxon>
        <taxon>Saccharomycotina</taxon>
        <taxon>Pichiomycetes</taxon>
        <taxon>Pichiales</taxon>
        <taxon>Pichiaceae</taxon>
        <taxon>Pichia</taxon>
    </lineage>
</organism>
<name>A0A9P6WP56_9ASCO</name>
<reference evidence="7" key="1">
    <citation type="submission" date="2020-11" db="EMBL/GenBank/DDBJ databases">
        <title>Kefir isolates.</title>
        <authorList>
            <person name="Marcisauskas S."/>
            <person name="Kim Y."/>
            <person name="Blasche S."/>
        </authorList>
    </citation>
    <scope>NUCLEOTIDE SEQUENCE</scope>
    <source>
        <strain evidence="7">Olga-1</strain>
    </source>
</reference>
<keyword evidence="2 4" id="KW-0853">WD repeat</keyword>
<dbReference type="SUPFAM" id="SSF47661">
    <property type="entry name" value="t-snare proteins"/>
    <property type="match status" value="1"/>
</dbReference>
<evidence type="ECO:0000256" key="1">
    <source>
        <dbReference type="ARBA" id="ARBA00009063"/>
    </source>
</evidence>
<feature type="region of interest" description="Disordered" evidence="5">
    <location>
        <begin position="888"/>
        <end position="907"/>
    </location>
</feature>
<dbReference type="Pfam" id="PF00400">
    <property type="entry name" value="WD40"/>
    <property type="match status" value="3"/>
</dbReference>
<evidence type="ECO:0000259" key="6">
    <source>
        <dbReference type="PROSITE" id="PS50192"/>
    </source>
</evidence>
<evidence type="ECO:0000256" key="5">
    <source>
        <dbReference type="SAM" id="MobiDB-lite"/>
    </source>
</evidence>
<gene>
    <name evidence="7" type="primary">SED5</name>
    <name evidence="7" type="ORF">C6P40_005352</name>
</gene>
<dbReference type="PROSITE" id="PS50082">
    <property type="entry name" value="WD_REPEATS_2"/>
    <property type="match status" value="2"/>
</dbReference>
<proteinExistence type="inferred from homology"/>
<dbReference type="Pfam" id="PF11416">
    <property type="entry name" value="Syntaxin-5_N"/>
    <property type="match status" value="1"/>
</dbReference>
<comment type="caution">
    <text evidence="7">The sequence shown here is derived from an EMBL/GenBank/DDBJ whole genome shotgun (WGS) entry which is preliminary data.</text>
</comment>
<protein>
    <submittedName>
        <fullName evidence="7">Cis-Golgi t-SNARE syntaxin</fullName>
    </submittedName>
</protein>
<feature type="compositionally biased region" description="Low complexity" evidence="5">
    <location>
        <begin position="896"/>
        <end position="907"/>
    </location>
</feature>
<dbReference type="SMART" id="SM00320">
    <property type="entry name" value="WD40"/>
    <property type="match status" value="7"/>
</dbReference>
<dbReference type="InterPro" id="IPR021538">
    <property type="entry name" value="Syntaxin-5_N"/>
</dbReference>
<feature type="domain" description="T-SNARE coiled-coil homology" evidence="6">
    <location>
        <begin position="1259"/>
        <end position="1321"/>
    </location>
</feature>
<dbReference type="GO" id="GO:0016020">
    <property type="term" value="C:membrane"/>
    <property type="evidence" value="ECO:0007669"/>
    <property type="project" value="InterPro"/>
</dbReference>
<evidence type="ECO:0000256" key="4">
    <source>
        <dbReference type="PROSITE-ProRule" id="PRU00221"/>
    </source>
</evidence>
<evidence type="ECO:0000256" key="3">
    <source>
        <dbReference type="ARBA" id="ARBA00022737"/>
    </source>
</evidence>
<dbReference type="InterPro" id="IPR010989">
    <property type="entry name" value="SNARE"/>
</dbReference>
<evidence type="ECO:0000313" key="8">
    <source>
        <dbReference type="Proteomes" id="UP000697127"/>
    </source>
</evidence>
<dbReference type="InterPro" id="IPR000727">
    <property type="entry name" value="T_SNARE_dom"/>
</dbReference>
<feature type="region of interest" description="Disordered" evidence="5">
    <location>
        <begin position="1459"/>
        <end position="1480"/>
    </location>
</feature>
<comment type="similarity">
    <text evidence="1">Belongs to the syntaxin family.</text>
</comment>
<accession>A0A9P6WP56</accession>
<keyword evidence="8" id="KW-1185">Reference proteome</keyword>
<dbReference type="InterPro" id="IPR040324">
    <property type="entry name" value="WDR44/Dgr2"/>
</dbReference>
<dbReference type="InterPro" id="IPR015943">
    <property type="entry name" value="WD40/YVTN_repeat-like_dom_sf"/>
</dbReference>
<evidence type="ECO:0000256" key="2">
    <source>
        <dbReference type="ARBA" id="ARBA00022574"/>
    </source>
</evidence>
<sequence length="1626" mass="183710">MKSFLHEKSRLLSPEPRICVSNASEAFAQLTNSKNAASDIALSPSTDGSYNHYSNHNTHNDIHNDININNNNNYNNNIHEFCDDWESKSNNAYTNFRESSNGSGLGSRSTSMATGHLQESNLENLKKVDLNYLTLFRRSARFSNKGFSHFFLSQELKCDDYSLPIYNSDVNNINNSIDGIDNINHDDSSHNRDPSRGSHKKIIAPGISNSNSNSTSHAIYDMVFSHDGKYLASAGADGLIRIWEVITSEMDRHTNHKNINSNSSQMLNIPVKQHRKSFIENAFDDTINDISSILNVSSSTEQKTKSSSKSRRNTLDSNDTSLTNDSNPHSYQHSKNSEFAPVFKSKPIKTFYHNKTVNSLDWSKNNFLLSSSEDGTAKLWHVDRADCLQTYKFDSIVTCAKFHKSDDRFFAACQWNGRVVFLSILEKEVIYEINLKRAIMCFDFSPDSTRMFVGCDKGYIVSIKIDKGLSIETDYQIKKKHKQTMPTVTGISTFIEDNIEWANSTKTSTKFNHLSHSKSSTNDNNGINNTENHQKSIKLLVSCSDSKIRLFNFTEKFLEVRYSGHTNKNSSISATVNENHTHVISGSDDGWTYIWQLYSDKKNKIEKEKKLMTKAHFDILTYFKDDTCLIDNKYYGSFHTHNNRCNVAIFAPRASLKLLELSNDPIFDLKHQYSSLLGESNVKDLEIDDLSSAIIVSTDNTGKIKIFRRDFSRYIRKVIQSKKGTQILERKQSILSRNLSKKVLNRNSLIVPTYEANGHNIADTMASVYLEADANARGRGKKGFVRPANKFAVESTLPNSHSVSNNIPIINIEKQSHEWNKNNRSDIMTSTPESSTINQLPDNSVFEDQNNSTLRVVSNSNINGNNTELNSEYNKRGNILEVHSSTLPITNTTHGSSSSSSSSSYSTESSIQVSNSIKNIDDEIRHALMGTSLVGVVHKIGQKQHSQESSINTESPHKVKGNVYIDQTKRESKPGGIKQSQVVTIPLDTDDHMDRAAEGIQDRTFEFQQAVNTFSKQDRKNNIKTIPVNNTNSNNDNAKSEFNRKAGQIAKEIVSVTGSLTKLAQLTKRKQLFGDKPADIVQLTYIIKQDIFRIEKELKDLKSVQVSDQRGKNSNSSSDQQLNMYNKNVVQLLNTKTKNISENFKEVLQARQKTEMLQRSRQEQLLAAVKSGSTVGNVGGEINNEAVPYAVRTASKNKFSSSNIGNSSASDNPFLASMDFGNNGDLKNNGGVISDSENGAMLSLPDQTQQLLLLEEQNSQYVQERSSAVEAIESTINEVGNLFQQLSTMVQEQGEVIQRIDDNVEDVSLNISGVTTATPAALRNVRAEDYSSFEDFKKNLLAMNNIFLKEVENKILEHDRVFKESISYYETKYNEFKEENTRLQTRIMELQRMIEPLSDMMKDTVREFVRNRESIDNALQLDLEDLGDTSPLQFNGNTSSIEPLAIQRRHLIEENADNSSTRNAAGITARSTNRSSRVRRVPRTELPESLLQPYKIDKSMTFKKFLDDWFGGCVETGGIPIMSMKDLYPGWSSRNRPVQKYSRIGKCLMEIFGDLKEQNERDKVLEVILECRRRHETDKKFWVDVLSSPRRVVTFFENGIARTRGEGLDTGSQRRLAFCEILRECL</sequence>
<dbReference type="PROSITE" id="PS50192">
    <property type="entry name" value="T_SNARE"/>
    <property type="match status" value="1"/>
</dbReference>
<dbReference type="PROSITE" id="PS50294">
    <property type="entry name" value="WD_REPEATS_REGION"/>
    <property type="match status" value="2"/>
</dbReference>
<dbReference type="PANTHER" id="PTHR14221">
    <property type="entry name" value="WD REPEAT DOMAIN 44"/>
    <property type="match status" value="1"/>
</dbReference>
<dbReference type="PROSITE" id="PS00678">
    <property type="entry name" value="WD_REPEATS_1"/>
    <property type="match status" value="1"/>
</dbReference>
<dbReference type="SUPFAM" id="SSF50978">
    <property type="entry name" value="WD40 repeat-like"/>
    <property type="match status" value="1"/>
</dbReference>
<feature type="repeat" description="WD" evidence="4">
    <location>
        <begin position="212"/>
        <end position="253"/>
    </location>
</feature>
<dbReference type="Proteomes" id="UP000697127">
    <property type="component" value="Unassembled WGS sequence"/>
</dbReference>
<dbReference type="InterPro" id="IPR006012">
    <property type="entry name" value="Syntaxin/epimorphin_CS"/>
</dbReference>
<dbReference type="GO" id="GO:0005484">
    <property type="term" value="F:SNAP receptor activity"/>
    <property type="evidence" value="ECO:0007669"/>
    <property type="project" value="InterPro"/>
</dbReference>
<keyword evidence="3" id="KW-0677">Repeat</keyword>
<dbReference type="GO" id="GO:0006886">
    <property type="term" value="P:intracellular protein transport"/>
    <property type="evidence" value="ECO:0007669"/>
    <property type="project" value="InterPro"/>
</dbReference>
<dbReference type="PROSITE" id="PS00914">
    <property type="entry name" value="SYNTAXIN"/>
    <property type="match status" value="1"/>
</dbReference>
<dbReference type="InterPro" id="IPR001680">
    <property type="entry name" value="WD40_rpt"/>
</dbReference>
<dbReference type="InterPro" id="IPR019775">
    <property type="entry name" value="WD40_repeat_CS"/>
</dbReference>
<dbReference type="SMART" id="SM00397">
    <property type="entry name" value="t_SNARE"/>
    <property type="match status" value="1"/>
</dbReference>
<dbReference type="InterPro" id="IPR036322">
    <property type="entry name" value="WD40_repeat_dom_sf"/>
</dbReference>
<dbReference type="Gene3D" id="1.20.58.70">
    <property type="match status" value="1"/>
</dbReference>
<feature type="region of interest" description="Disordered" evidence="5">
    <location>
        <begin position="298"/>
        <end position="336"/>
    </location>
</feature>
<dbReference type="EMBL" id="PUHW01000091">
    <property type="protein sequence ID" value="KAG0689258.1"/>
    <property type="molecule type" value="Genomic_DNA"/>
</dbReference>